<evidence type="ECO:0000256" key="2">
    <source>
        <dbReference type="ARBA" id="ARBA00022475"/>
    </source>
</evidence>
<feature type="transmembrane region" description="Helical" evidence="6">
    <location>
        <begin position="43"/>
        <end position="61"/>
    </location>
</feature>
<name>A0A1M4EF74_9ACTN</name>
<feature type="transmembrane region" description="Helical" evidence="6">
    <location>
        <begin position="12"/>
        <end position="31"/>
    </location>
</feature>
<evidence type="ECO:0000256" key="4">
    <source>
        <dbReference type="ARBA" id="ARBA00022989"/>
    </source>
</evidence>
<keyword evidence="4 6" id="KW-1133">Transmembrane helix</keyword>
<evidence type="ECO:0000256" key="1">
    <source>
        <dbReference type="ARBA" id="ARBA00004651"/>
    </source>
</evidence>
<keyword evidence="3 6" id="KW-0812">Transmembrane</keyword>
<dbReference type="InterPro" id="IPR002293">
    <property type="entry name" value="AA/rel_permease1"/>
</dbReference>
<dbReference type="PANTHER" id="PTHR42770:SF18">
    <property type="entry name" value="ARGININE_AGMATINE ANTIPORTER"/>
    <property type="match status" value="1"/>
</dbReference>
<keyword evidence="5 6" id="KW-0472">Membrane</keyword>
<evidence type="ECO:0000313" key="7">
    <source>
        <dbReference type="EMBL" id="SBO97366.1"/>
    </source>
</evidence>
<dbReference type="InterPro" id="IPR050367">
    <property type="entry name" value="APC_superfamily"/>
</dbReference>
<keyword evidence="2" id="KW-1003">Cell membrane</keyword>
<accession>A0A1M4EF74</accession>
<dbReference type="GO" id="GO:0005886">
    <property type="term" value="C:plasma membrane"/>
    <property type="evidence" value="ECO:0007669"/>
    <property type="project" value="UniProtKB-SubCell"/>
</dbReference>
<protein>
    <submittedName>
        <fullName evidence="7">Amino acid permease</fullName>
    </submittedName>
</protein>
<proteinExistence type="predicted"/>
<dbReference type="Gene3D" id="1.20.1740.10">
    <property type="entry name" value="Amino acid/polyamine transporter I"/>
    <property type="match status" value="1"/>
</dbReference>
<reference evidence="7" key="1">
    <citation type="submission" date="2016-04" db="EMBL/GenBank/DDBJ databases">
        <authorList>
            <person name="Evans L.H."/>
            <person name="Alamgir A."/>
            <person name="Owens N."/>
            <person name="Weber N.D."/>
            <person name="Virtaneva K."/>
            <person name="Barbian K."/>
            <person name="Babar A."/>
            <person name="Rosenke K."/>
        </authorList>
    </citation>
    <scope>NUCLEOTIDE SEQUENCE</scope>
    <source>
        <strain evidence="7">Nono1</strain>
    </source>
</reference>
<comment type="subcellular location">
    <subcellularLocation>
        <location evidence="1">Cell membrane</location>
        <topology evidence="1">Multi-pass membrane protein</topology>
    </subcellularLocation>
</comment>
<evidence type="ECO:0000256" key="6">
    <source>
        <dbReference type="SAM" id="Phobius"/>
    </source>
</evidence>
<dbReference type="AlphaFoldDB" id="A0A1M4EF74"/>
<evidence type="ECO:0000256" key="5">
    <source>
        <dbReference type="ARBA" id="ARBA00023136"/>
    </source>
</evidence>
<organism evidence="7">
    <name type="scientific">Nonomuraea gerenzanensis</name>
    <dbReference type="NCBI Taxonomy" id="93944"/>
    <lineage>
        <taxon>Bacteria</taxon>
        <taxon>Bacillati</taxon>
        <taxon>Actinomycetota</taxon>
        <taxon>Actinomycetes</taxon>
        <taxon>Streptosporangiales</taxon>
        <taxon>Streptosporangiaceae</taxon>
        <taxon>Nonomuraea</taxon>
    </lineage>
</organism>
<gene>
    <name evidence="7" type="ORF">BN4615_P6882</name>
</gene>
<dbReference type="PANTHER" id="PTHR42770">
    <property type="entry name" value="AMINO ACID TRANSPORTER-RELATED"/>
    <property type="match status" value="1"/>
</dbReference>
<dbReference type="EMBL" id="LT559118">
    <property type="protein sequence ID" value="SBO97366.1"/>
    <property type="molecule type" value="Genomic_DNA"/>
</dbReference>
<dbReference type="RefSeq" id="WP_225266133.1">
    <property type="nucleotide sequence ID" value="NZ_CP084058.1"/>
</dbReference>
<dbReference type="GO" id="GO:0022857">
    <property type="term" value="F:transmembrane transporter activity"/>
    <property type="evidence" value="ECO:0007669"/>
    <property type="project" value="InterPro"/>
</dbReference>
<evidence type="ECO:0000256" key="3">
    <source>
        <dbReference type="ARBA" id="ARBA00022692"/>
    </source>
</evidence>
<dbReference type="Pfam" id="PF13520">
    <property type="entry name" value="AA_permease_2"/>
    <property type="match status" value="1"/>
</dbReference>
<sequence length="82" mass="8327">MTALPRRRMLGPWTATALVVGNVIGAGVFLLPASLAACGSASTVAWVLTATGALLLALVFARLGRAYPGTGGPYADARKGDR</sequence>